<dbReference type="EMBL" id="SLWQ01000006">
    <property type="protein sequence ID" value="TCO39968.1"/>
    <property type="molecule type" value="Genomic_DNA"/>
</dbReference>
<accession>A0A4R2I9F8</accession>
<protein>
    <submittedName>
        <fullName evidence="1">Uncharacterized protein</fullName>
    </submittedName>
</protein>
<sequence length="749" mass="81957">MTLHRVLPSAPRTARHGLHALFAAAAAWNVPASAESVFRDGFEPLEPPPAVTILRDDRVATLEMDYDGENAWGQWWTMDGSGRDAAGFLVSWWPADAAASMPRPDAKHDGSLGCLGGARAKSDAASLRWLVTANRRVQLQPLLNDAPYHVRVQRIDALGEIISQPRDLDFPGGDGSRVAALRASMTHFDDFNLPLGPADETLWNNATVTSTDPRFNLFFINDQYHAHTLHGTRVDNTGDRSQTSQRFRKPVRIESGVRRRIVFDMDAPLSPRSVWYLDLNPVRTDLTAHVDFFDMDGGSGLPAGTLRLRAQFQTFSVNIVGMDGASHPIASVDMEEAGRQAVSNVRRSFEARVGTDGIEVLIDGRSVIDASYAPYMLAPGDYEPLWIAFGYNTPKDAVPYYLVHWDNFGFDGPDVDAREVHNYVTRIEGTDYRKANRGNGEFPSFTVRIPDDLRPTVAGATAQATLVLTYQMGDYSAFTLLPGDHVTLNGNASHPLPPRINNSVPYNPDLLAWGIPYTVQIPLGTLVHGGTSPFVVGDKFFQFFAENTGILDVHVEVAYPPGSAPAYTPPSAIHHFPLHGELPRLGLPARFEQIGDTQVGDEHHLSAESPARIAISGVVPLNLVVGNHSYANWAPELMVFPVQSTEVWSTGGTTGIATVEVFLRPSGGGAETSTRVLALDTGRDVPTPQGRYLRSFDSRAFADGDYELFVQATSPSGQKSHPSYGDETYLWDAAQLSGAYYPIQVRIQN</sequence>
<name>A0A4R2I9F8_9GAMM</name>
<keyword evidence="2" id="KW-1185">Reference proteome</keyword>
<dbReference type="OrthoDB" id="5927957at2"/>
<evidence type="ECO:0000313" key="2">
    <source>
        <dbReference type="Proteomes" id="UP000294862"/>
    </source>
</evidence>
<reference evidence="1 2" key="1">
    <citation type="journal article" date="2015" name="Stand. Genomic Sci.">
        <title>Genomic Encyclopedia of Bacterial and Archaeal Type Strains, Phase III: the genomes of soil and plant-associated and newly described type strains.</title>
        <authorList>
            <person name="Whitman W.B."/>
            <person name="Woyke T."/>
            <person name="Klenk H.P."/>
            <person name="Zhou Y."/>
            <person name="Lilburn T.G."/>
            <person name="Beck B.J."/>
            <person name="De Vos P."/>
            <person name="Vandamme P."/>
            <person name="Eisen J.A."/>
            <person name="Garrity G."/>
            <person name="Hugenholtz P."/>
            <person name="Kyrpides N.C."/>
        </authorList>
    </citation>
    <scope>NUCLEOTIDE SEQUENCE [LARGE SCALE GENOMIC DNA]</scope>
    <source>
        <strain evidence="1 2">A3</strain>
    </source>
</reference>
<proteinExistence type="predicted"/>
<dbReference type="RefSeq" id="WP_131998520.1">
    <property type="nucleotide sequence ID" value="NZ_SLWQ01000006.1"/>
</dbReference>
<gene>
    <name evidence="1" type="ORF">EV148_106123</name>
</gene>
<dbReference type="AlphaFoldDB" id="A0A4R2I9F8"/>
<comment type="caution">
    <text evidence="1">The sequence shown here is derived from an EMBL/GenBank/DDBJ whole genome shotgun (WGS) entry which is preliminary data.</text>
</comment>
<dbReference type="Proteomes" id="UP000294862">
    <property type="component" value="Unassembled WGS sequence"/>
</dbReference>
<organism evidence="1 2">
    <name type="scientific">Dokdonella fugitiva</name>
    <dbReference type="NCBI Taxonomy" id="328517"/>
    <lineage>
        <taxon>Bacteria</taxon>
        <taxon>Pseudomonadati</taxon>
        <taxon>Pseudomonadota</taxon>
        <taxon>Gammaproteobacteria</taxon>
        <taxon>Lysobacterales</taxon>
        <taxon>Rhodanobacteraceae</taxon>
        <taxon>Dokdonella</taxon>
    </lineage>
</organism>
<evidence type="ECO:0000313" key="1">
    <source>
        <dbReference type="EMBL" id="TCO39968.1"/>
    </source>
</evidence>